<dbReference type="AlphaFoldDB" id="A0AAN7WEY5"/>
<dbReference type="InterPro" id="IPR036047">
    <property type="entry name" value="F-box-like_dom_sf"/>
</dbReference>
<organism evidence="1 2">
    <name type="scientific">Elasticomyces elasticus</name>
    <dbReference type="NCBI Taxonomy" id="574655"/>
    <lineage>
        <taxon>Eukaryota</taxon>
        <taxon>Fungi</taxon>
        <taxon>Dikarya</taxon>
        <taxon>Ascomycota</taxon>
        <taxon>Pezizomycotina</taxon>
        <taxon>Dothideomycetes</taxon>
        <taxon>Dothideomycetidae</taxon>
        <taxon>Mycosphaerellales</taxon>
        <taxon>Teratosphaeriaceae</taxon>
        <taxon>Elasticomyces</taxon>
    </lineage>
</organism>
<protein>
    <recommendedName>
        <fullName evidence="3">F-box domain-containing protein</fullName>
    </recommendedName>
</protein>
<accession>A0AAN7WEY5</accession>
<name>A0AAN7WEY5_9PEZI</name>
<sequence>MATPTELVFGVTELLEAILLAVDMKTLLLSQRVSSVFRDTISTSPRLLEKLYLRQSPAPAVLPHLKDIINPLIAKNTIRMIKCPDRLPNWTDARTGRDSTGLLFRPFDQALRIVLTALDLTPLTTPFYQQESDQIEASWLRMYLYPFQPPADAKHITVQAWLCDRGADAWFTQWDTKACAAKIGGLKMGALIEQAKESLLLMPEEAWADVRAIRLTWRLC</sequence>
<comment type="caution">
    <text evidence="1">The sequence shown here is derived from an EMBL/GenBank/DDBJ whole genome shotgun (WGS) entry which is preliminary data.</text>
</comment>
<gene>
    <name evidence="1" type="ORF">LTR97_003876</name>
</gene>
<proteinExistence type="predicted"/>
<dbReference type="SUPFAM" id="SSF81383">
    <property type="entry name" value="F-box domain"/>
    <property type="match status" value="1"/>
</dbReference>
<reference evidence="1" key="1">
    <citation type="submission" date="2023-08" db="EMBL/GenBank/DDBJ databases">
        <title>Black Yeasts Isolated from many extreme environments.</title>
        <authorList>
            <person name="Coleine C."/>
            <person name="Stajich J.E."/>
            <person name="Selbmann L."/>
        </authorList>
    </citation>
    <scope>NUCLEOTIDE SEQUENCE</scope>
    <source>
        <strain evidence="1">CCFEE 5810</strain>
    </source>
</reference>
<dbReference type="Proteomes" id="UP001310594">
    <property type="component" value="Unassembled WGS sequence"/>
</dbReference>
<evidence type="ECO:0008006" key="3">
    <source>
        <dbReference type="Google" id="ProtNLM"/>
    </source>
</evidence>
<evidence type="ECO:0000313" key="2">
    <source>
        <dbReference type="Proteomes" id="UP001310594"/>
    </source>
</evidence>
<dbReference type="EMBL" id="JAVRQU010000005">
    <property type="protein sequence ID" value="KAK5702930.1"/>
    <property type="molecule type" value="Genomic_DNA"/>
</dbReference>
<evidence type="ECO:0000313" key="1">
    <source>
        <dbReference type="EMBL" id="KAK5702930.1"/>
    </source>
</evidence>